<dbReference type="GO" id="GO:0016138">
    <property type="term" value="P:glycoside biosynthetic process"/>
    <property type="evidence" value="ECO:0007669"/>
    <property type="project" value="UniProtKB-ARBA"/>
</dbReference>
<dbReference type="InterPro" id="IPR058980">
    <property type="entry name" value="Glyco_transf_N"/>
</dbReference>
<dbReference type="InterPro" id="IPR035595">
    <property type="entry name" value="UDP_glycos_trans_CS"/>
</dbReference>
<dbReference type="AlphaFoldDB" id="A0A6F8PE07"/>
<dbReference type="EMBL" id="LC484015">
    <property type="protein sequence ID" value="BBK26431.1"/>
    <property type="molecule type" value="mRNA"/>
</dbReference>
<dbReference type="PROSITE" id="PS00375">
    <property type="entry name" value="UDPGT"/>
    <property type="match status" value="1"/>
</dbReference>
<evidence type="ECO:0000256" key="1">
    <source>
        <dbReference type="ARBA" id="ARBA00009995"/>
    </source>
</evidence>
<evidence type="ECO:0000313" key="7">
    <source>
        <dbReference type="EMBL" id="BBK26431.1"/>
    </source>
</evidence>
<evidence type="ECO:0000256" key="5">
    <source>
        <dbReference type="RuleBase" id="RU362057"/>
    </source>
</evidence>
<dbReference type="Gramene" id="SIN_1010153.t">
    <property type="protein sequence ID" value="SIN_1010153.t.cds1"/>
    <property type="gene ID" value="SIN_1010153"/>
</dbReference>
<organism evidence="7">
    <name type="scientific">Sesamum indicum</name>
    <name type="common">Oriental sesame</name>
    <name type="synonym">Sesamum orientale</name>
    <dbReference type="NCBI Taxonomy" id="4182"/>
    <lineage>
        <taxon>Eukaryota</taxon>
        <taxon>Viridiplantae</taxon>
        <taxon>Streptophyta</taxon>
        <taxon>Embryophyta</taxon>
        <taxon>Tracheophyta</taxon>
        <taxon>Spermatophyta</taxon>
        <taxon>Magnoliopsida</taxon>
        <taxon>eudicotyledons</taxon>
        <taxon>Gunneridae</taxon>
        <taxon>Pentapetalae</taxon>
        <taxon>asterids</taxon>
        <taxon>lamiids</taxon>
        <taxon>Lamiales</taxon>
        <taxon>Pedaliaceae</taxon>
        <taxon>Sesamum</taxon>
    </lineage>
</organism>
<dbReference type="Pfam" id="PF00201">
    <property type="entry name" value="UDPGT"/>
    <property type="match status" value="1"/>
</dbReference>
<dbReference type="Pfam" id="PF26168">
    <property type="entry name" value="Glyco_transf_N"/>
    <property type="match status" value="1"/>
</dbReference>
<dbReference type="OrthoDB" id="5835829at2759"/>
<dbReference type="KEGG" id="sind:105171594"/>
<dbReference type="EC" id="2.4.1.-" evidence="5"/>
<dbReference type="SUPFAM" id="SSF53756">
    <property type="entry name" value="UDP-Glycosyltransferase/glycogen phosphorylase"/>
    <property type="match status" value="1"/>
</dbReference>
<dbReference type="PANTHER" id="PTHR48044">
    <property type="entry name" value="GLYCOSYLTRANSFERASE"/>
    <property type="match status" value="1"/>
</dbReference>
<evidence type="ECO:0000256" key="3">
    <source>
        <dbReference type="ARBA" id="ARBA00022679"/>
    </source>
</evidence>
<sequence>MEAKETNFSILMFPWIGHGHVFPYLELAKNLSNKNFDIFFCSTAVNLSSISDALEKSSSTISIQLVELHLPLLSELPPHFHTTKNVPPALMPKLFETFQMSTSSFSDIISSIRPDMLIYDVFQPWAAKIALSLGIPAVHFATSGAAPYSFYLHYFISANSVFPFEAIYLRDYERKALEAMAPSDRRNKQKDQDSGFDHFRLSCDIVLMRTCRAIERKYIDHLSFLCKRKLVPVGPLVTHANSEEAKHAEIMQWLSKKNQFSTVFISFGSENYLFKDQMVEIAKGLEACNVNFIWVVRSPLGERVSIEEVLPTGFLDRAKDTGMILQGWAPQANILAHPSTGAFLSHCGMSSIIESIYFGVPVIAMPLKLDQPLNARLVVEAGVSVEVERDENGGFRGAGVADAINKVIMEETGEVMRLKAAELSKKMKNEEEDAVNDTADQLRKLCMEHKLQK</sequence>
<evidence type="ECO:0000256" key="4">
    <source>
        <dbReference type="RuleBase" id="RU003718"/>
    </source>
</evidence>
<comment type="similarity">
    <text evidence="1 4">Belongs to the UDP-glycosyltransferase family.</text>
</comment>
<accession>A0A6F8PE07</accession>
<dbReference type="PANTHER" id="PTHR48044:SF82">
    <property type="entry name" value="GLYCOSYLTRANSFERASE"/>
    <property type="match status" value="1"/>
</dbReference>
<evidence type="ECO:0000256" key="2">
    <source>
        <dbReference type="ARBA" id="ARBA00022676"/>
    </source>
</evidence>
<reference evidence="7" key="1">
    <citation type="submission" date="2019-05" db="EMBL/GenBank/DDBJ databases">
        <title>Identification of sesamum indicum UGT genes.</title>
        <authorList>
            <person name="Ono E."/>
        </authorList>
    </citation>
    <scope>NUCLEOTIDE SEQUENCE</scope>
</reference>
<dbReference type="CDD" id="cd03784">
    <property type="entry name" value="GT1_Gtf-like"/>
    <property type="match status" value="1"/>
</dbReference>
<dbReference type="Gene3D" id="3.40.50.2000">
    <property type="entry name" value="Glycogen Phosphorylase B"/>
    <property type="match status" value="2"/>
</dbReference>
<keyword evidence="2 4" id="KW-0328">Glycosyltransferase</keyword>
<gene>
    <name evidence="7" type="primary">SiGGT_SIN1010153</name>
</gene>
<dbReference type="RefSeq" id="XP_011091058.2">
    <property type="nucleotide sequence ID" value="XM_011092756.2"/>
</dbReference>
<name>A0A6F8PE07_SESIN</name>
<dbReference type="FunFam" id="3.40.50.2000:FF:000060">
    <property type="entry name" value="Glycosyltransferase"/>
    <property type="match status" value="1"/>
</dbReference>
<feature type="domain" description="Glycosyltransferase N-terminal" evidence="6">
    <location>
        <begin position="9"/>
        <end position="236"/>
    </location>
</feature>
<dbReference type="GO" id="GO:0008194">
    <property type="term" value="F:UDP-glycosyltransferase activity"/>
    <property type="evidence" value="ECO:0007669"/>
    <property type="project" value="InterPro"/>
</dbReference>
<keyword evidence="3 4" id="KW-0808">Transferase</keyword>
<protein>
    <recommendedName>
        <fullName evidence="5">Glycosyltransferase</fullName>
        <ecNumber evidence="5">2.4.1.-</ecNumber>
    </recommendedName>
</protein>
<evidence type="ECO:0000259" key="6">
    <source>
        <dbReference type="Pfam" id="PF26168"/>
    </source>
</evidence>
<dbReference type="InterPro" id="IPR002213">
    <property type="entry name" value="UDP_glucos_trans"/>
</dbReference>
<proteinExistence type="evidence at transcript level"/>